<proteinExistence type="predicted"/>
<organism evidence="3 4">
    <name type="scientific">Streptomyces badius</name>
    <dbReference type="NCBI Taxonomy" id="1941"/>
    <lineage>
        <taxon>Bacteria</taxon>
        <taxon>Bacillati</taxon>
        <taxon>Actinomycetota</taxon>
        <taxon>Actinomycetes</taxon>
        <taxon>Kitasatosporales</taxon>
        <taxon>Streptomycetaceae</taxon>
        <taxon>Streptomyces</taxon>
    </lineage>
</organism>
<name>A0ABQ2TMZ2_STRBA</name>
<evidence type="ECO:0000313" key="4">
    <source>
        <dbReference type="Proteomes" id="UP000659767"/>
    </source>
</evidence>
<dbReference type="Proteomes" id="UP000659767">
    <property type="component" value="Unassembled WGS sequence"/>
</dbReference>
<evidence type="ECO:0000256" key="2">
    <source>
        <dbReference type="SAM" id="Phobius"/>
    </source>
</evidence>
<evidence type="ECO:0000313" key="3">
    <source>
        <dbReference type="EMBL" id="GGS74194.1"/>
    </source>
</evidence>
<reference evidence="4" key="1">
    <citation type="journal article" date="2019" name="Int. J. Syst. Evol. Microbiol.">
        <title>The Global Catalogue of Microorganisms (GCM) 10K type strain sequencing project: providing services to taxonomists for standard genome sequencing and annotation.</title>
        <authorList>
            <consortium name="The Broad Institute Genomics Platform"/>
            <consortium name="The Broad Institute Genome Sequencing Center for Infectious Disease"/>
            <person name="Wu L."/>
            <person name="Ma J."/>
        </authorList>
    </citation>
    <scope>NUCLEOTIDE SEQUENCE [LARGE SCALE GENOMIC DNA]</scope>
    <source>
        <strain evidence="4">JCM 4350</strain>
    </source>
</reference>
<protein>
    <submittedName>
        <fullName evidence="3">Uncharacterized protein</fullName>
    </submittedName>
</protein>
<comment type="caution">
    <text evidence="3">The sequence shown here is derived from an EMBL/GenBank/DDBJ whole genome shotgun (WGS) entry which is preliminary data.</text>
</comment>
<evidence type="ECO:0000256" key="1">
    <source>
        <dbReference type="SAM" id="MobiDB-lite"/>
    </source>
</evidence>
<keyword evidence="2" id="KW-0812">Transmembrane</keyword>
<feature type="compositionally biased region" description="Gly residues" evidence="1">
    <location>
        <begin position="44"/>
        <end position="60"/>
    </location>
</feature>
<keyword evidence="2" id="KW-0472">Membrane</keyword>
<keyword evidence="4" id="KW-1185">Reference proteome</keyword>
<accession>A0ABQ2TMZ2</accession>
<gene>
    <name evidence="3" type="ORF">GCM10010253_56490</name>
</gene>
<sequence length="100" mass="10191">MASGGVRQEGNTRCRTRIGQLSRWHTQRAPKEEVRPGATIKVTEGGGADSGGTDSGGGLAATGAEDGGALRALGLVAGTAILLGGAVFTFTPWRKLRGTR</sequence>
<keyword evidence="2" id="KW-1133">Transmembrane helix</keyword>
<feature type="transmembrane region" description="Helical" evidence="2">
    <location>
        <begin position="72"/>
        <end position="93"/>
    </location>
</feature>
<feature type="region of interest" description="Disordered" evidence="1">
    <location>
        <begin position="24"/>
        <end position="60"/>
    </location>
</feature>
<dbReference type="EMBL" id="BMSZ01000018">
    <property type="protein sequence ID" value="GGS74194.1"/>
    <property type="molecule type" value="Genomic_DNA"/>
</dbReference>